<evidence type="ECO:0000256" key="1">
    <source>
        <dbReference type="SAM" id="SignalP"/>
    </source>
</evidence>
<dbReference type="AlphaFoldDB" id="A0A438ITD8"/>
<evidence type="ECO:0000313" key="2">
    <source>
        <dbReference type="EMBL" id="RVX00003.1"/>
    </source>
</evidence>
<feature type="chain" id="PRO_5019007634" description="Reverse transcriptase zinc-binding domain-containing protein" evidence="1">
    <location>
        <begin position="19"/>
        <end position="290"/>
    </location>
</feature>
<evidence type="ECO:0000313" key="3">
    <source>
        <dbReference type="Proteomes" id="UP000288805"/>
    </source>
</evidence>
<gene>
    <name evidence="2" type="ORF">CK203_024722</name>
</gene>
<dbReference type="Proteomes" id="UP000288805">
    <property type="component" value="Unassembled WGS sequence"/>
</dbReference>
<evidence type="ECO:0008006" key="4">
    <source>
        <dbReference type="Google" id="ProtNLM"/>
    </source>
</evidence>
<comment type="caution">
    <text evidence="2">The sequence shown here is derived from an EMBL/GenBank/DDBJ whole genome shotgun (WGS) entry which is preliminary data.</text>
</comment>
<keyword evidence="1" id="KW-0732">Signal</keyword>
<dbReference type="EMBL" id="QGNW01000084">
    <property type="protein sequence ID" value="RVX00003.1"/>
    <property type="molecule type" value="Genomic_DNA"/>
</dbReference>
<accession>A0A438ITD8</accession>
<protein>
    <recommendedName>
        <fullName evidence="4">Reverse transcriptase zinc-binding domain-containing protein</fullName>
    </recommendedName>
</protein>
<organism evidence="2 3">
    <name type="scientific">Vitis vinifera</name>
    <name type="common">Grape</name>
    <dbReference type="NCBI Taxonomy" id="29760"/>
    <lineage>
        <taxon>Eukaryota</taxon>
        <taxon>Viridiplantae</taxon>
        <taxon>Streptophyta</taxon>
        <taxon>Embryophyta</taxon>
        <taxon>Tracheophyta</taxon>
        <taxon>Spermatophyta</taxon>
        <taxon>Magnoliopsida</taxon>
        <taxon>eudicotyledons</taxon>
        <taxon>Gunneridae</taxon>
        <taxon>Pentapetalae</taxon>
        <taxon>rosids</taxon>
        <taxon>Vitales</taxon>
        <taxon>Vitaceae</taxon>
        <taxon>Viteae</taxon>
        <taxon>Vitis</taxon>
    </lineage>
</organism>
<sequence>MQCLLLDLFLTIVQFCWTVGVRKGKSPFRFENMWLRVEGFMDKVKEWWQSYIFRGSPSFVIAKKLQALKHDLKLWNKESLGDVSVKKNAAWEKLKYWDNLESLGSLSEEDRRSQGAARDEFNHCAILEEISWRQKSRALWLKEGDSNTKFFHRMANARRRGNFISSLTVRGIRLSKERSLKKGLGLTLSPSILDRRDAQSSLKSGGDKAPGSDGFMLAFWKTLLACCWGGNDTEGRQILDIVLVANEAIDSGREVLDRLSVQIGHEKAYDHINWSSLLSLGEDGFWSKMV</sequence>
<reference evidence="2 3" key="1">
    <citation type="journal article" date="2018" name="PLoS Genet.">
        <title>Population sequencing reveals clonal diversity and ancestral inbreeding in the grapevine cultivar Chardonnay.</title>
        <authorList>
            <person name="Roach M.J."/>
            <person name="Johnson D.L."/>
            <person name="Bohlmann J."/>
            <person name="van Vuuren H.J."/>
            <person name="Jones S.J."/>
            <person name="Pretorius I.S."/>
            <person name="Schmidt S.A."/>
            <person name="Borneman A.R."/>
        </authorList>
    </citation>
    <scope>NUCLEOTIDE SEQUENCE [LARGE SCALE GENOMIC DNA]</scope>
    <source>
        <strain evidence="3">cv. Chardonnay</strain>
        <tissue evidence="2">Leaf</tissue>
    </source>
</reference>
<proteinExistence type="predicted"/>
<name>A0A438ITD8_VITVI</name>
<feature type="signal peptide" evidence="1">
    <location>
        <begin position="1"/>
        <end position="18"/>
    </location>
</feature>